<evidence type="ECO:0000256" key="3">
    <source>
        <dbReference type="ARBA" id="ARBA00023004"/>
    </source>
</evidence>
<evidence type="ECO:0000256" key="1">
    <source>
        <dbReference type="ARBA" id="ARBA00022617"/>
    </source>
</evidence>
<keyword evidence="3 4" id="KW-0408">Iron</keyword>
<dbReference type="AlphaFoldDB" id="A0A521DCG8"/>
<dbReference type="EMBL" id="FXTO01000010">
    <property type="protein sequence ID" value="SMO69494.1"/>
    <property type="molecule type" value="Genomic_DNA"/>
</dbReference>
<evidence type="ECO:0000313" key="6">
    <source>
        <dbReference type="EMBL" id="SMO69494.1"/>
    </source>
</evidence>
<proteinExistence type="predicted"/>
<dbReference type="RefSeq" id="WP_142493219.1">
    <property type="nucleotide sequence ID" value="NZ_FXTO01000010.1"/>
</dbReference>
<gene>
    <name evidence="6" type="ORF">SAMN06265173_11042</name>
</gene>
<name>A0A521DCG8_9RHOB</name>
<feature type="domain" description="Cytochrome c" evidence="5">
    <location>
        <begin position="49"/>
        <end position="135"/>
    </location>
</feature>
<evidence type="ECO:0000259" key="5">
    <source>
        <dbReference type="PROSITE" id="PS51007"/>
    </source>
</evidence>
<organism evidence="6 7">
    <name type="scientific">Thalassovita litoralis</name>
    <dbReference type="NCBI Taxonomy" id="1010611"/>
    <lineage>
        <taxon>Bacteria</taxon>
        <taxon>Pseudomonadati</taxon>
        <taxon>Pseudomonadota</taxon>
        <taxon>Alphaproteobacteria</taxon>
        <taxon>Rhodobacterales</taxon>
        <taxon>Roseobacteraceae</taxon>
        <taxon>Thalassovita</taxon>
    </lineage>
</organism>
<dbReference type="InterPro" id="IPR009056">
    <property type="entry name" value="Cyt_c-like_dom"/>
</dbReference>
<sequence>MKSYLFAAAAAVALGVGGYPALRPADPALAQPARGSAIVEVTEPATLSAQAQMGKRGFDAVCAACHGTNGVGRVGMGPPLIHRIYEPSHHGDMAFFMAAERGVKSHHWRFGDMPPQSGLTRADMTAIIRYVREVQAANGIN</sequence>
<dbReference type="Proteomes" id="UP000316030">
    <property type="component" value="Unassembled WGS sequence"/>
</dbReference>
<keyword evidence="7" id="KW-1185">Reference proteome</keyword>
<dbReference type="GO" id="GO:0020037">
    <property type="term" value="F:heme binding"/>
    <property type="evidence" value="ECO:0007669"/>
    <property type="project" value="InterPro"/>
</dbReference>
<dbReference type="SUPFAM" id="SSF46626">
    <property type="entry name" value="Cytochrome c"/>
    <property type="match status" value="1"/>
</dbReference>
<dbReference type="Pfam" id="PF00034">
    <property type="entry name" value="Cytochrom_C"/>
    <property type="match status" value="1"/>
</dbReference>
<evidence type="ECO:0000256" key="2">
    <source>
        <dbReference type="ARBA" id="ARBA00022723"/>
    </source>
</evidence>
<keyword evidence="2 4" id="KW-0479">Metal-binding</keyword>
<accession>A0A521DCG8</accession>
<dbReference type="Gene3D" id="1.10.760.10">
    <property type="entry name" value="Cytochrome c-like domain"/>
    <property type="match status" value="1"/>
</dbReference>
<reference evidence="6 7" key="1">
    <citation type="submission" date="2017-05" db="EMBL/GenBank/DDBJ databases">
        <authorList>
            <person name="Varghese N."/>
            <person name="Submissions S."/>
        </authorList>
    </citation>
    <scope>NUCLEOTIDE SEQUENCE [LARGE SCALE GENOMIC DNA]</scope>
    <source>
        <strain evidence="6 7">DSM 29506</strain>
    </source>
</reference>
<dbReference type="GO" id="GO:0046872">
    <property type="term" value="F:metal ion binding"/>
    <property type="evidence" value="ECO:0007669"/>
    <property type="project" value="UniProtKB-KW"/>
</dbReference>
<keyword evidence="1 4" id="KW-0349">Heme</keyword>
<dbReference type="OrthoDB" id="7854060at2"/>
<dbReference type="PROSITE" id="PS51007">
    <property type="entry name" value="CYTC"/>
    <property type="match status" value="1"/>
</dbReference>
<evidence type="ECO:0000256" key="4">
    <source>
        <dbReference type="PROSITE-ProRule" id="PRU00433"/>
    </source>
</evidence>
<evidence type="ECO:0000313" key="7">
    <source>
        <dbReference type="Proteomes" id="UP000316030"/>
    </source>
</evidence>
<dbReference type="InterPro" id="IPR036909">
    <property type="entry name" value="Cyt_c-like_dom_sf"/>
</dbReference>
<protein>
    <submittedName>
        <fullName evidence="6">Cytochrome c</fullName>
    </submittedName>
</protein>
<dbReference type="GO" id="GO:0009055">
    <property type="term" value="F:electron transfer activity"/>
    <property type="evidence" value="ECO:0007669"/>
    <property type="project" value="InterPro"/>
</dbReference>